<proteinExistence type="predicted"/>
<feature type="region of interest" description="Disordered" evidence="1">
    <location>
        <begin position="1"/>
        <end position="38"/>
    </location>
</feature>
<dbReference type="Proteomes" id="UP001359559">
    <property type="component" value="Unassembled WGS sequence"/>
</dbReference>
<protein>
    <submittedName>
        <fullName evidence="2">Uncharacterized protein</fullName>
    </submittedName>
</protein>
<feature type="compositionally biased region" description="Polar residues" evidence="1">
    <location>
        <begin position="14"/>
        <end position="27"/>
    </location>
</feature>
<evidence type="ECO:0000313" key="3">
    <source>
        <dbReference type="Proteomes" id="UP001359559"/>
    </source>
</evidence>
<keyword evidence="3" id="KW-1185">Reference proteome</keyword>
<reference evidence="2 3" key="1">
    <citation type="submission" date="2024-01" db="EMBL/GenBank/DDBJ databases">
        <title>The genomes of 5 underutilized Papilionoideae crops provide insights into root nodulation and disease resistance.</title>
        <authorList>
            <person name="Yuan L."/>
        </authorList>
    </citation>
    <scope>NUCLEOTIDE SEQUENCE [LARGE SCALE GENOMIC DNA]</scope>
    <source>
        <strain evidence="2">LY-2023</strain>
        <tissue evidence="2">Leaf</tissue>
    </source>
</reference>
<comment type="caution">
    <text evidence="2">The sequence shown here is derived from an EMBL/GenBank/DDBJ whole genome shotgun (WGS) entry which is preliminary data.</text>
</comment>
<evidence type="ECO:0000256" key="1">
    <source>
        <dbReference type="SAM" id="MobiDB-lite"/>
    </source>
</evidence>
<sequence length="129" mass="14599">MPSSTSPSGSSTSAANAKPSTSSNAKAQSPPFEPYTYGVHDRKCKTHLNLKQHFKQFHQCERHKKLNRLNSLKGMKRRCFREQFLHGDHKYNEAARRLVVPKVGYGLASELRRAGVFVKTVEDKPQAMN</sequence>
<dbReference type="AlphaFoldDB" id="A0AAN9PUC6"/>
<feature type="compositionally biased region" description="Low complexity" evidence="1">
    <location>
        <begin position="1"/>
        <end position="13"/>
    </location>
</feature>
<evidence type="ECO:0000313" key="2">
    <source>
        <dbReference type="EMBL" id="KAK7310279.1"/>
    </source>
</evidence>
<organism evidence="2 3">
    <name type="scientific">Clitoria ternatea</name>
    <name type="common">Butterfly pea</name>
    <dbReference type="NCBI Taxonomy" id="43366"/>
    <lineage>
        <taxon>Eukaryota</taxon>
        <taxon>Viridiplantae</taxon>
        <taxon>Streptophyta</taxon>
        <taxon>Embryophyta</taxon>
        <taxon>Tracheophyta</taxon>
        <taxon>Spermatophyta</taxon>
        <taxon>Magnoliopsida</taxon>
        <taxon>eudicotyledons</taxon>
        <taxon>Gunneridae</taxon>
        <taxon>Pentapetalae</taxon>
        <taxon>rosids</taxon>
        <taxon>fabids</taxon>
        <taxon>Fabales</taxon>
        <taxon>Fabaceae</taxon>
        <taxon>Papilionoideae</taxon>
        <taxon>50 kb inversion clade</taxon>
        <taxon>NPAAA clade</taxon>
        <taxon>indigoferoid/millettioid clade</taxon>
        <taxon>Phaseoleae</taxon>
        <taxon>Clitoria</taxon>
    </lineage>
</organism>
<gene>
    <name evidence="2" type="ORF">RJT34_07691</name>
</gene>
<dbReference type="PANTHER" id="PTHR35744">
    <property type="entry name" value="C2H2-TYPE DOMAIN-CONTAINING PROTEIN"/>
    <property type="match status" value="1"/>
</dbReference>
<dbReference type="EMBL" id="JAYKXN010000002">
    <property type="protein sequence ID" value="KAK7310279.1"/>
    <property type="molecule type" value="Genomic_DNA"/>
</dbReference>
<dbReference type="PANTHER" id="PTHR35744:SF2">
    <property type="entry name" value="OS06G0166200 PROTEIN"/>
    <property type="match status" value="1"/>
</dbReference>
<accession>A0AAN9PUC6</accession>
<name>A0AAN9PUC6_CLITE</name>